<accession>G3JJJ3</accession>
<proteinExistence type="predicted"/>
<name>G3JJJ3_CORMM</name>
<dbReference type="HOGENOM" id="CLU_3014086_0_0_1"/>
<evidence type="ECO:0000313" key="1">
    <source>
        <dbReference type="EMBL" id="EGX92081.1"/>
    </source>
</evidence>
<organism evidence="1 2">
    <name type="scientific">Cordyceps militaris (strain CM01)</name>
    <name type="common">Caterpillar fungus</name>
    <dbReference type="NCBI Taxonomy" id="983644"/>
    <lineage>
        <taxon>Eukaryota</taxon>
        <taxon>Fungi</taxon>
        <taxon>Dikarya</taxon>
        <taxon>Ascomycota</taxon>
        <taxon>Pezizomycotina</taxon>
        <taxon>Sordariomycetes</taxon>
        <taxon>Hypocreomycetidae</taxon>
        <taxon>Hypocreales</taxon>
        <taxon>Cordycipitaceae</taxon>
        <taxon>Cordyceps</taxon>
    </lineage>
</organism>
<gene>
    <name evidence="1" type="ORF">CCM_06241</name>
</gene>
<evidence type="ECO:0000313" key="2">
    <source>
        <dbReference type="Proteomes" id="UP000001610"/>
    </source>
</evidence>
<dbReference type="InParanoid" id="G3JJJ3"/>
<protein>
    <submittedName>
        <fullName evidence="1">Uncharacterized protein</fullName>
    </submittedName>
</protein>
<dbReference type="Proteomes" id="UP000001610">
    <property type="component" value="Unassembled WGS sequence"/>
</dbReference>
<reference evidence="1 2" key="1">
    <citation type="journal article" date="2011" name="Genome Biol.">
        <title>Genome sequence of the insect pathogenic fungus Cordyceps militaris, a valued traditional Chinese medicine.</title>
        <authorList>
            <person name="Zheng P."/>
            <person name="Xia Y."/>
            <person name="Xiao G."/>
            <person name="Xiong C."/>
            <person name="Hu X."/>
            <person name="Zhang S."/>
            <person name="Zheng H."/>
            <person name="Huang Y."/>
            <person name="Zhou Y."/>
            <person name="Wang S."/>
            <person name="Zhao G.P."/>
            <person name="Liu X."/>
            <person name="St Leger R.J."/>
            <person name="Wang C."/>
        </authorList>
    </citation>
    <scope>NUCLEOTIDE SEQUENCE [LARGE SCALE GENOMIC DNA]</scope>
    <source>
        <strain evidence="1 2">CM01</strain>
    </source>
</reference>
<dbReference type="VEuPathDB" id="FungiDB:CCM_06241"/>
<dbReference type="EMBL" id="JH126402">
    <property type="protein sequence ID" value="EGX92081.1"/>
    <property type="molecule type" value="Genomic_DNA"/>
</dbReference>
<dbReference type="GeneID" id="18168256"/>
<dbReference type="KEGG" id="cmt:CCM_06241"/>
<dbReference type="RefSeq" id="XP_006671445.1">
    <property type="nucleotide sequence ID" value="XM_006671382.1"/>
</dbReference>
<keyword evidence="2" id="KW-1185">Reference proteome</keyword>
<dbReference type="AlphaFoldDB" id="G3JJJ3"/>
<sequence>MPTVKPTYALATTLCVIWRSGRVVDMSPARRLTEPGVAGIKKETNRKIKRTIKENT</sequence>